<feature type="transmembrane region" description="Helical" evidence="1">
    <location>
        <begin position="231"/>
        <end position="249"/>
    </location>
</feature>
<dbReference type="RefSeq" id="WP_418891870.1">
    <property type="nucleotide sequence ID" value="NZ_JBEUWX010000002.1"/>
</dbReference>
<dbReference type="InterPro" id="IPR007820">
    <property type="entry name" value="AbrB_fam"/>
</dbReference>
<feature type="transmembrane region" description="Helical" evidence="1">
    <location>
        <begin position="261"/>
        <end position="281"/>
    </location>
</feature>
<protein>
    <submittedName>
        <fullName evidence="2">AbrB family transcriptional regulator</fullName>
    </submittedName>
</protein>
<name>A0ABV4UDA5_9RHOO</name>
<reference evidence="3" key="1">
    <citation type="submission" date="2024-06" db="EMBL/GenBank/DDBJ databases">
        <title>Radixoralia hellwigii gen. nov., sp nov., isolated from a root canal in the human oral cavity.</title>
        <authorList>
            <person name="Bartsch S."/>
            <person name="Wittmer A."/>
            <person name="Schulz A.-K."/>
            <person name="Neumann-Schaal M."/>
            <person name="Wolf J."/>
            <person name="Gronow S."/>
            <person name="Tennert C."/>
            <person name="Haecker G."/>
            <person name="Cieplik F."/>
            <person name="Al-Ahmad A."/>
        </authorList>
    </citation>
    <scope>NUCLEOTIDE SEQUENCE [LARGE SCALE GENOMIC DNA]</scope>
    <source>
        <strain evidence="3">Wk13</strain>
    </source>
</reference>
<organism evidence="2 3">
    <name type="scientific">Dentiradicibacter hellwigii</name>
    <dbReference type="NCBI Taxonomy" id="3149053"/>
    <lineage>
        <taxon>Bacteria</taxon>
        <taxon>Pseudomonadati</taxon>
        <taxon>Pseudomonadota</taxon>
        <taxon>Betaproteobacteria</taxon>
        <taxon>Rhodocyclales</taxon>
        <taxon>Rhodocyclaceae</taxon>
        <taxon>Dentiradicibacter</taxon>
    </lineage>
</organism>
<gene>
    <name evidence="2" type="ORF">ABCS64_03770</name>
</gene>
<keyword evidence="1" id="KW-0472">Membrane</keyword>
<feature type="transmembrane region" description="Helical" evidence="1">
    <location>
        <begin position="6"/>
        <end position="29"/>
    </location>
</feature>
<dbReference type="PANTHER" id="PTHR38457:SF1">
    <property type="entry name" value="REGULATOR ABRB-RELATED"/>
    <property type="match status" value="1"/>
</dbReference>
<feature type="transmembrane region" description="Helical" evidence="1">
    <location>
        <begin position="50"/>
        <end position="74"/>
    </location>
</feature>
<dbReference type="Proteomes" id="UP001574673">
    <property type="component" value="Unassembled WGS sequence"/>
</dbReference>
<feature type="transmembrane region" description="Helical" evidence="1">
    <location>
        <begin position="207"/>
        <end position="225"/>
    </location>
</feature>
<keyword evidence="1" id="KW-0812">Transmembrane</keyword>
<dbReference type="PANTHER" id="PTHR38457">
    <property type="entry name" value="REGULATOR ABRB-RELATED"/>
    <property type="match status" value="1"/>
</dbReference>
<dbReference type="Pfam" id="PF05145">
    <property type="entry name" value="AbrB"/>
    <property type="match status" value="1"/>
</dbReference>
<dbReference type="InterPro" id="IPR017516">
    <property type="entry name" value="AbrB_dup"/>
</dbReference>
<evidence type="ECO:0000313" key="3">
    <source>
        <dbReference type="Proteomes" id="UP001574673"/>
    </source>
</evidence>
<evidence type="ECO:0000256" key="1">
    <source>
        <dbReference type="SAM" id="Phobius"/>
    </source>
</evidence>
<dbReference type="PIRSF" id="PIRSF038991">
    <property type="entry name" value="Protein_AbrB"/>
    <property type="match status" value="1"/>
</dbReference>
<proteinExistence type="predicted"/>
<dbReference type="EMBL" id="JBEUWX010000002">
    <property type="protein sequence ID" value="MFA9949453.1"/>
    <property type="molecule type" value="Genomic_DNA"/>
</dbReference>
<keyword evidence="1" id="KW-1133">Transmembrane helix</keyword>
<accession>A0ABV4UDA5</accession>
<feature type="transmembrane region" description="Helical" evidence="1">
    <location>
        <begin position="141"/>
        <end position="160"/>
    </location>
</feature>
<feature type="transmembrane region" description="Helical" evidence="1">
    <location>
        <begin position="172"/>
        <end position="200"/>
    </location>
</feature>
<sequence>MQWVALLLFSVTVGGTLVWLGVPAAFFLGSVLCGMSFRLLGARLKLPRPCFIYAQALVGCAAAKSMTPSVLGALTENWQVLGAMVLSSVIAGGLVGWFLTRWRVLPGNTAAWGASPGGASAMIALAEAYGSDVRMVAMMQYLRMLLVVLLASLAVHRLSVPHPIDVAANARFSLSAFFLGDLVQMALTLVIMAICGFIAWRLRIPAGALLVTMLTGAVINAAGWMDFRLPPVFQMAASMLIGWFVGLGFNRTLLYASLRKMHWLFFSAFMLIGLCAFFAWMLHRFAGSDLLTAYLATTPGGLDAIILLAMDSGTKTDIPFVAATQTLRLFVVILTAPPLARWICRIAGPLNALNGVQAAGT</sequence>
<comment type="caution">
    <text evidence="2">The sequence shown here is derived from an EMBL/GenBank/DDBJ whole genome shotgun (WGS) entry which is preliminary data.</text>
</comment>
<feature type="transmembrane region" description="Helical" evidence="1">
    <location>
        <begin position="80"/>
        <end position="99"/>
    </location>
</feature>
<dbReference type="NCBIfam" id="TIGR03082">
    <property type="entry name" value="Gneg_AbrB_dup"/>
    <property type="match status" value="2"/>
</dbReference>
<evidence type="ECO:0000313" key="2">
    <source>
        <dbReference type="EMBL" id="MFA9949453.1"/>
    </source>
</evidence>
<keyword evidence="3" id="KW-1185">Reference proteome</keyword>